<gene>
    <name evidence="1" type="ORF">SAMN05421790_105115</name>
</gene>
<name>A0A1N7M0A8_9BACL</name>
<organism evidence="1 2">
    <name type="scientific">Kroppenstedtia eburnea</name>
    <dbReference type="NCBI Taxonomy" id="714067"/>
    <lineage>
        <taxon>Bacteria</taxon>
        <taxon>Bacillati</taxon>
        <taxon>Bacillota</taxon>
        <taxon>Bacilli</taxon>
        <taxon>Bacillales</taxon>
        <taxon>Thermoactinomycetaceae</taxon>
        <taxon>Kroppenstedtia</taxon>
    </lineage>
</organism>
<proteinExistence type="predicted"/>
<keyword evidence="2" id="KW-1185">Reference proteome</keyword>
<accession>A0A1N7M0A8</accession>
<sequence length="54" mass="5952">MTSGVLISHILGGEIVFYHAPVAIQQGSNDWPLQIFCSGRGKALRKQHKEECCP</sequence>
<evidence type="ECO:0000313" key="1">
    <source>
        <dbReference type="EMBL" id="SIS79540.1"/>
    </source>
</evidence>
<dbReference type="Proteomes" id="UP000186795">
    <property type="component" value="Unassembled WGS sequence"/>
</dbReference>
<reference evidence="2" key="1">
    <citation type="submission" date="2017-01" db="EMBL/GenBank/DDBJ databases">
        <authorList>
            <person name="Varghese N."/>
            <person name="Submissions S."/>
        </authorList>
    </citation>
    <scope>NUCLEOTIDE SEQUENCE [LARGE SCALE GENOMIC DNA]</scope>
    <source>
        <strain evidence="2">DSM 45196</strain>
    </source>
</reference>
<protein>
    <submittedName>
        <fullName evidence="1">Uncharacterized protein</fullName>
    </submittedName>
</protein>
<dbReference type="EMBL" id="FTOD01000005">
    <property type="protein sequence ID" value="SIS79540.1"/>
    <property type="molecule type" value="Genomic_DNA"/>
</dbReference>
<dbReference type="AlphaFoldDB" id="A0A1N7M0A8"/>
<evidence type="ECO:0000313" key="2">
    <source>
        <dbReference type="Proteomes" id="UP000186795"/>
    </source>
</evidence>